<dbReference type="EMBL" id="CAACVG010008199">
    <property type="protein sequence ID" value="VEN48929.1"/>
    <property type="molecule type" value="Genomic_DNA"/>
</dbReference>
<evidence type="ECO:0000313" key="2">
    <source>
        <dbReference type="EMBL" id="VEN48929.1"/>
    </source>
</evidence>
<feature type="region of interest" description="Disordered" evidence="1">
    <location>
        <begin position="1"/>
        <end position="21"/>
    </location>
</feature>
<dbReference type="Proteomes" id="UP000410492">
    <property type="component" value="Unassembled WGS sequence"/>
</dbReference>
<accession>A0A653CM21</accession>
<name>A0A653CM21_CALMS</name>
<organism evidence="2 3">
    <name type="scientific">Callosobruchus maculatus</name>
    <name type="common">Southern cowpea weevil</name>
    <name type="synonym">Pulse bruchid</name>
    <dbReference type="NCBI Taxonomy" id="64391"/>
    <lineage>
        <taxon>Eukaryota</taxon>
        <taxon>Metazoa</taxon>
        <taxon>Ecdysozoa</taxon>
        <taxon>Arthropoda</taxon>
        <taxon>Hexapoda</taxon>
        <taxon>Insecta</taxon>
        <taxon>Pterygota</taxon>
        <taxon>Neoptera</taxon>
        <taxon>Endopterygota</taxon>
        <taxon>Coleoptera</taxon>
        <taxon>Polyphaga</taxon>
        <taxon>Cucujiformia</taxon>
        <taxon>Chrysomeloidea</taxon>
        <taxon>Chrysomelidae</taxon>
        <taxon>Bruchinae</taxon>
        <taxon>Bruchini</taxon>
        <taxon>Callosobruchus</taxon>
    </lineage>
</organism>
<evidence type="ECO:0000256" key="1">
    <source>
        <dbReference type="SAM" id="MobiDB-lite"/>
    </source>
</evidence>
<gene>
    <name evidence="2" type="ORF">CALMAC_LOCUS10209</name>
</gene>
<reference evidence="2 3" key="1">
    <citation type="submission" date="2019-01" db="EMBL/GenBank/DDBJ databases">
        <authorList>
            <person name="Sayadi A."/>
        </authorList>
    </citation>
    <scope>NUCLEOTIDE SEQUENCE [LARGE SCALE GENOMIC DNA]</scope>
</reference>
<dbReference type="OrthoDB" id="10510325at2759"/>
<sequence length="145" mass="15562">MEQSHQPPGTKPKQYLHKNSTTDISLNAQSLRSNGGLIVYGLEEEQGSWHCVTAGTGEHTLTSLSSLDSTEGLLALGDPRSWSSSSLGMYPSPNHLLARHQMRKLGPSCIGRPFEGPGIAGPNIIEGAVSGGLRTFEDDIDMDKF</sequence>
<dbReference type="AlphaFoldDB" id="A0A653CM21"/>
<protein>
    <submittedName>
        <fullName evidence="2">Uncharacterized protein</fullName>
    </submittedName>
</protein>
<proteinExistence type="predicted"/>
<keyword evidence="3" id="KW-1185">Reference proteome</keyword>
<evidence type="ECO:0000313" key="3">
    <source>
        <dbReference type="Proteomes" id="UP000410492"/>
    </source>
</evidence>